<comment type="catalytic activity">
    <reaction evidence="10">
        <text>ATP + H2O = ADP + phosphate + H(+)</text>
        <dbReference type="Rhea" id="RHEA:13065"/>
        <dbReference type="ChEBI" id="CHEBI:15377"/>
        <dbReference type="ChEBI" id="CHEBI:15378"/>
        <dbReference type="ChEBI" id="CHEBI:30616"/>
        <dbReference type="ChEBI" id="CHEBI:43474"/>
        <dbReference type="ChEBI" id="CHEBI:456216"/>
    </reaction>
</comment>
<dbReference type="Gene3D" id="1.20.1110.10">
    <property type="entry name" value="Calcium-transporting ATPase, transmembrane domain"/>
    <property type="match status" value="1"/>
</dbReference>
<dbReference type="NCBIfam" id="TIGR01494">
    <property type="entry name" value="ATPase_P-type"/>
    <property type="match status" value="2"/>
</dbReference>
<feature type="region of interest" description="Disordered" evidence="11">
    <location>
        <begin position="117"/>
        <end position="142"/>
    </location>
</feature>
<sequence length="1472" mass="152248">MTSLGRIAGRVLPVAVPRLVADASRGAGTAAVRLARTAGLTSRRVWSRPGRHHIEVHGVCQDGGDRLAHQVERALEKQPGVSWARVNAPSGRVVVAVETPEPRLRDLIQTIERVERRCEHQPDPGIPPPHPPEEGPRTPRTLGGLASDVFGLTLSAATRILPFTPLPGEVAGLLGAIDLHPRLHALANRGLRADPRADLLFPLAEAVVQGLSGGWTGLVLDGAQRVVQWGEARAQQTAWKRAEPQLTGDPDRAVARAPTHHRPRAKPDGPIERYINRMLLAGAAAGAAALPAVGAKRAAALALASLPKAPGSGREGYAAQLGRILARRGVIAMNRAVLRELDRIDILVLDAAVLGSDRGSLVDLAPLADADPEKVASRAFTLFDPAAPRQQQDIEGWRLAPLDRLDVRHPGDNDASRRLRDAGGLLLGLAKGKTLTAVLQVEPEPAPGVDALSVAARQAGLRLVVAGDAARRYDFADAVLPGGPRLVETVRALQFDGAVVMLVSADRAALGVSDCGLGIGGPDDPPPWGAHLLVGTDLRTCALVVEATGVARRMSRQNIRLAEVGAGLGALGAFTAAPELLPGRALAAVNGTAALAFAHGVWRARRLPQRTDTPAPTVTAWHLMPVDVVLDRLDTGPDGLSAAEAASRRGRDTGGGPESGNLLRALLDELANPLTPVLAVGAALSAAFGSVVDAALVGGVVGGSALIGAVHQRNTERSLAKLLSRTAVTARVRRDGTEQVVAADDLVVGDVILLEPGDAVPADCRVLESAGLEADESSLTGESLPVAKTDRPVVAAEVADRHSMLYEGTTVAAGHGTAVVVGTGADTEAGRSLALARQGAPAGGVEARLGSLTRAALPLAAASAISVAGAGLLRGVPLAETAATAANLAVASVPEGLPFLVSAAQLAAARRLAEHGALVRNPRTIEALGRVDVLCFDKTGTLTEGQLRLAGFGNGDRYASMDQLAGSPHLRATFAAALRATPEADDPEELPEQTDRAIRIGARTVDGVTEQVGATGWRSVGGLPFEPSRGYHATLGETDDGLLLSVKGAPERVLPRCVAHRMPGGDDRPLDEPGRTRLNETLAERAGAGHRVLAIAERRVTGREVTDDDVRDLVFVGYLTLADGVRESAAPAVHRIRQAGVHTIMITGDHPATAEAIAATISTDDTNQRVVTATELDQLDDDALAARLTRTDVVARCTPTHKVRIIQALQKGGRVVAMTGDGANDAPAIRLADVGIALGQRGTPAAKAAADLVVTDDRLETIIATLVEGRAMWSSVRHALSILVGGNLGEIAFSVLTAAATGRSALTGRQLLLVNLLTDLVPAMAIAVRPPSLHDGDHLLREGPDTSLGETLNREIGLRAAATTLGATAGWTLARWTGSQRRAGTVALASLVGTQLGQTVMAGGTGPTVLASTAASIGALVAVVQTPGVSQFFGCTPLGPVGWTIATGSALGATLGNGALSRLVDRLPRPPS</sequence>
<dbReference type="SMART" id="SM00831">
    <property type="entry name" value="Cation_ATPase_N"/>
    <property type="match status" value="1"/>
</dbReference>
<dbReference type="OrthoDB" id="9814270at2"/>
<keyword evidence="3" id="KW-0479">Metal-binding</keyword>
<dbReference type="SUPFAM" id="SSF56784">
    <property type="entry name" value="HAD-like"/>
    <property type="match status" value="1"/>
</dbReference>
<evidence type="ECO:0000313" key="14">
    <source>
        <dbReference type="Proteomes" id="UP000198959"/>
    </source>
</evidence>
<evidence type="ECO:0000256" key="1">
    <source>
        <dbReference type="ARBA" id="ARBA00004651"/>
    </source>
</evidence>
<organism evidence="13 14">
    <name type="scientific">Micromonospora pallida</name>
    <dbReference type="NCBI Taxonomy" id="145854"/>
    <lineage>
        <taxon>Bacteria</taxon>
        <taxon>Bacillati</taxon>
        <taxon>Actinomycetota</taxon>
        <taxon>Actinomycetes</taxon>
        <taxon>Micromonosporales</taxon>
        <taxon>Micromonosporaceae</taxon>
        <taxon>Micromonospora</taxon>
    </lineage>
</organism>
<dbReference type="RefSeq" id="WP_091648165.1">
    <property type="nucleotide sequence ID" value="NZ_FMHW01000002.1"/>
</dbReference>
<name>A0A1C6TAS8_9ACTN</name>
<feature type="domain" description="Cation-transporting P-type ATPase N-terminal" evidence="12">
    <location>
        <begin position="620"/>
        <end position="690"/>
    </location>
</feature>
<keyword evidence="4" id="KW-0547">Nucleotide-binding</keyword>
<dbReference type="Pfam" id="PF00702">
    <property type="entry name" value="Hydrolase"/>
    <property type="match status" value="1"/>
</dbReference>
<dbReference type="InterPro" id="IPR023299">
    <property type="entry name" value="ATPase_P-typ_cyto_dom_N"/>
</dbReference>
<evidence type="ECO:0000256" key="4">
    <source>
        <dbReference type="ARBA" id="ARBA00022741"/>
    </source>
</evidence>
<feature type="region of interest" description="Disordered" evidence="11">
    <location>
        <begin position="238"/>
        <end position="268"/>
    </location>
</feature>
<dbReference type="SFLD" id="SFLDG00002">
    <property type="entry name" value="C1.7:_P-type_atpase_like"/>
    <property type="match status" value="1"/>
</dbReference>
<dbReference type="Gene3D" id="2.70.150.10">
    <property type="entry name" value="Calcium-transporting ATPase, cytoplasmic transduction domain A"/>
    <property type="match status" value="1"/>
</dbReference>
<evidence type="ECO:0000256" key="5">
    <source>
        <dbReference type="ARBA" id="ARBA00022840"/>
    </source>
</evidence>
<evidence type="ECO:0000256" key="8">
    <source>
        <dbReference type="ARBA" id="ARBA00022989"/>
    </source>
</evidence>
<dbReference type="InterPro" id="IPR059000">
    <property type="entry name" value="ATPase_P-type_domA"/>
</dbReference>
<evidence type="ECO:0000259" key="12">
    <source>
        <dbReference type="SMART" id="SM00831"/>
    </source>
</evidence>
<dbReference type="InterPro" id="IPR023214">
    <property type="entry name" value="HAD_sf"/>
</dbReference>
<protein>
    <submittedName>
        <fullName evidence="13">ATPase, P-type (Transporting), HAD superfamily, subfamily IC</fullName>
    </submittedName>
</protein>
<dbReference type="InterPro" id="IPR004014">
    <property type="entry name" value="ATPase_P-typ_cation-transptr_N"/>
</dbReference>
<dbReference type="Pfam" id="PF00122">
    <property type="entry name" value="E1-E2_ATPase"/>
    <property type="match status" value="1"/>
</dbReference>
<dbReference type="InterPro" id="IPR006121">
    <property type="entry name" value="HMA_dom"/>
</dbReference>
<dbReference type="Gene3D" id="3.40.1110.10">
    <property type="entry name" value="Calcium-transporting ATPase, cytoplasmic domain N"/>
    <property type="match status" value="1"/>
</dbReference>
<evidence type="ECO:0000256" key="11">
    <source>
        <dbReference type="SAM" id="MobiDB-lite"/>
    </source>
</evidence>
<dbReference type="InterPro" id="IPR006068">
    <property type="entry name" value="ATPase_P-typ_cation-transptr_C"/>
</dbReference>
<dbReference type="PRINTS" id="PR00120">
    <property type="entry name" value="HATPASE"/>
</dbReference>
<evidence type="ECO:0000256" key="6">
    <source>
        <dbReference type="ARBA" id="ARBA00022842"/>
    </source>
</evidence>
<dbReference type="InterPro" id="IPR044492">
    <property type="entry name" value="P_typ_ATPase_HD_dom"/>
</dbReference>
<dbReference type="GO" id="GO:0005886">
    <property type="term" value="C:plasma membrane"/>
    <property type="evidence" value="ECO:0007669"/>
    <property type="project" value="UniProtKB-SubCell"/>
</dbReference>
<evidence type="ECO:0000256" key="7">
    <source>
        <dbReference type="ARBA" id="ARBA00022967"/>
    </source>
</evidence>
<dbReference type="STRING" id="145854.GA0074692_5089"/>
<comment type="subcellular location">
    <subcellularLocation>
        <location evidence="1">Cell membrane</location>
        <topology evidence="1">Multi-pass membrane protein</topology>
    </subcellularLocation>
</comment>
<proteinExistence type="predicted"/>
<dbReference type="InterPro" id="IPR036163">
    <property type="entry name" value="HMA_dom_sf"/>
</dbReference>
<dbReference type="SUPFAM" id="SSF55008">
    <property type="entry name" value="HMA, heavy metal-associated domain"/>
    <property type="match status" value="1"/>
</dbReference>
<evidence type="ECO:0000256" key="2">
    <source>
        <dbReference type="ARBA" id="ARBA00022692"/>
    </source>
</evidence>
<keyword evidence="6" id="KW-0460">Magnesium</keyword>
<evidence type="ECO:0000256" key="10">
    <source>
        <dbReference type="ARBA" id="ARBA00049360"/>
    </source>
</evidence>
<keyword evidence="7" id="KW-1278">Translocase</keyword>
<dbReference type="SUPFAM" id="SSF81653">
    <property type="entry name" value="Calcium ATPase, transduction domain A"/>
    <property type="match status" value="1"/>
</dbReference>
<dbReference type="InterPro" id="IPR036412">
    <property type="entry name" value="HAD-like_sf"/>
</dbReference>
<dbReference type="PANTHER" id="PTHR24093:SF513">
    <property type="entry name" value="CATION-TRANSPORTING ATPASE I-RELATED"/>
    <property type="match status" value="1"/>
</dbReference>
<dbReference type="PRINTS" id="PR00119">
    <property type="entry name" value="CATATPASE"/>
</dbReference>
<keyword evidence="14" id="KW-1185">Reference proteome</keyword>
<dbReference type="EMBL" id="FMHW01000002">
    <property type="protein sequence ID" value="SCL38662.1"/>
    <property type="molecule type" value="Genomic_DNA"/>
</dbReference>
<keyword evidence="2" id="KW-0812">Transmembrane</keyword>
<dbReference type="SUPFAM" id="SSF81660">
    <property type="entry name" value="Metal cation-transporting ATPase, ATP-binding domain N"/>
    <property type="match status" value="1"/>
</dbReference>
<keyword evidence="9" id="KW-0472">Membrane</keyword>
<dbReference type="GO" id="GO:0005388">
    <property type="term" value="F:P-type calcium transporter activity"/>
    <property type="evidence" value="ECO:0007669"/>
    <property type="project" value="TreeGrafter"/>
</dbReference>
<dbReference type="Gene3D" id="3.40.50.1000">
    <property type="entry name" value="HAD superfamily/HAD-like"/>
    <property type="match status" value="1"/>
</dbReference>
<gene>
    <name evidence="13" type="ORF">GA0074692_5089</name>
</gene>
<evidence type="ECO:0000313" key="13">
    <source>
        <dbReference type="EMBL" id="SCL38662.1"/>
    </source>
</evidence>
<dbReference type="GO" id="GO:0005524">
    <property type="term" value="F:ATP binding"/>
    <property type="evidence" value="ECO:0007669"/>
    <property type="project" value="UniProtKB-KW"/>
</dbReference>
<dbReference type="Pfam" id="PF00689">
    <property type="entry name" value="Cation_ATPase_C"/>
    <property type="match status" value="1"/>
</dbReference>
<dbReference type="PROSITE" id="PS00154">
    <property type="entry name" value="ATPASE_E1_E2"/>
    <property type="match status" value="1"/>
</dbReference>
<evidence type="ECO:0000256" key="9">
    <source>
        <dbReference type="ARBA" id="ARBA00023136"/>
    </source>
</evidence>
<dbReference type="InterPro" id="IPR008250">
    <property type="entry name" value="ATPase_P-typ_transduc_dom_A_sf"/>
</dbReference>
<dbReference type="InterPro" id="IPR023298">
    <property type="entry name" value="ATPase_P-typ_TM_dom_sf"/>
</dbReference>
<keyword evidence="8" id="KW-1133">Transmembrane helix</keyword>
<dbReference type="SUPFAM" id="SSF81665">
    <property type="entry name" value="Calcium ATPase, transmembrane domain M"/>
    <property type="match status" value="1"/>
</dbReference>
<dbReference type="SFLD" id="SFLDS00003">
    <property type="entry name" value="Haloacid_Dehalogenase"/>
    <property type="match status" value="1"/>
</dbReference>
<dbReference type="SFLD" id="SFLDF00027">
    <property type="entry name" value="p-type_atpase"/>
    <property type="match status" value="1"/>
</dbReference>
<dbReference type="PANTHER" id="PTHR24093">
    <property type="entry name" value="CATION TRANSPORTING ATPASE"/>
    <property type="match status" value="1"/>
</dbReference>
<dbReference type="GO" id="GO:0046872">
    <property type="term" value="F:metal ion binding"/>
    <property type="evidence" value="ECO:0007669"/>
    <property type="project" value="UniProtKB-KW"/>
</dbReference>
<accession>A0A1C6TAS8</accession>
<reference evidence="14" key="1">
    <citation type="submission" date="2016-06" db="EMBL/GenBank/DDBJ databases">
        <authorList>
            <person name="Varghese N."/>
            <person name="Submissions Spin"/>
        </authorList>
    </citation>
    <scope>NUCLEOTIDE SEQUENCE [LARGE SCALE GENOMIC DNA]</scope>
    <source>
        <strain evidence="14">DSM 43817</strain>
    </source>
</reference>
<dbReference type="Proteomes" id="UP000198959">
    <property type="component" value="Unassembled WGS sequence"/>
</dbReference>
<dbReference type="InterPro" id="IPR001757">
    <property type="entry name" value="P_typ_ATPase"/>
</dbReference>
<dbReference type="GO" id="GO:0016887">
    <property type="term" value="F:ATP hydrolysis activity"/>
    <property type="evidence" value="ECO:0007669"/>
    <property type="project" value="InterPro"/>
</dbReference>
<evidence type="ECO:0000256" key="3">
    <source>
        <dbReference type="ARBA" id="ARBA00022723"/>
    </source>
</evidence>
<dbReference type="InterPro" id="IPR018303">
    <property type="entry name" value="ATPase_P-typ_P_site"/>
</dbReference>
<dbReference type="CDD" id="cd00371">
    <property type="entry name" value="HMA"/>
    <property type="match status" value="1"/>
</dbReference>
<keyword evidence="5" id="KW-0067">ATP-binding</keyword>